<dbReference type="EC" id="2.7.13.3" evidence="2"/>
<dbReference type="Gene3D" id="3.30.565.10">
    <property type="entry name" value="Histidine kinase-like ATPase, C-terminal domain"/>
    <property type="match status" value="1"/>
</dbReference>
<dbReference type="AlphaFoldDB" id="A0A923E7W5"/>
<dbReference type="RefSeq" id="WP_173680204.1">
    <property type="nucleotide sequence ID" value="NZ_JABTAX010000001.1"/>
</dbReference>
<dbReference type="PANTHER" id="PTHR41523:SF8">
    <property type="entry name" value="ETHYLENE RESPONSE SENSOR PROTEIN"/>
    <property type="match status" value="1"/>
</dbReference>
<dbReference type="GO" id="GO:0005524">
    <property type="term" value="F:ATP binding"/>
    <property type="evidence" value="ECO:0007669"/>
    <property type="project" value="UniProtKB-KW"/>
</dbReference>
<evidence type="ECO:0000259" key="9">
    <source>
        <dbReference type="PROSITE" id="PS50109"/>
    </source>
</evidence>
<keyword evidence="8" id="KW-0902">Two-component regulatory system</keyword>
<keyword evidence="11" id="KW-1185">Reference proteome</keyword>
<dbReference type="EMBL" id="JAAZWO010000003">
    <property type="protein sequence ID" value="MBC2396877.1"/>
    <property type="molecule type" value="Genomic_DNA"/>
</dbReference>
<evidence type="ECO:0000256" key="1">
    <source>
        <dbReference type="ARBA" id="ARBA00000085"/>
    </source>
</evidence>
<dbReference type="InterPro" id="IPR036890">
    <property type="entry name" value="HATPase_C_sf"/>
</dbReference>
<accession>A0A923E7W5</accession>
<feature type="domain" description="Histidine kinase" evidence="9">
    <location>
        <begin position="280"/>
        <end position="470"/>
    </location>
</feature>
<keyword evidence="6 10" id="KW-0418">Kinase</keyword>
<reference evidence="10 11" key="1">
    <citation type="submission" date="2020-04" db="EMBL/GenBank/DDBJ databases">
        <title>Genomic insights into acetone-butanol-ethanol (ABE) fermentation by sequencing solventogenic clostridia strains.</title>
        <authorList>
            <person name="Brown S."/>
        </authorList>
    </citation>
    <scope>NUCLEOTIDE SEQUENCE [LARGE SCALE GENOMIC DNA]</scope>
    <source>
        <strain evidence="10 11">DJ011</strain>
    </source>
</reference>
<proteinExistence type="predicted"/>
<dbReference type="SUPFAM" id="SSF55874">
    <property type="entry name" value="ATPase domain of HSP90 chaperone/DNA topoisomerase II/histidine kinase"/>
    <property type="match status" value="1"/>
</dbReference>
<evidence type="ECO:0000256" key="3">
    <source>
        <dbReference type="ARBA" id="ARBA00022553"/>
    </source>
</evidence>
<keyword evidence="7" id="KW-0067">ATP-binding</keyword>
<evidence type="ECO:0000256" key="4">
    <source>
        <dbReference type="ARBA" id="ARBA00022679"/>
    </source>
</evidence>
<dbReference type="InterPro" id="IPR003594">
    <property type="entry name" value="HATPase_dom"/>
</dbReference>
<dbReference type="InterPro" id="IPR022066">
    <property type="entry name" value="PdtaS_GAF"/>
</dbReference>
<dbReference type="PROSITE" id="PS50109">
    <property type="entry name" value="HIS_KIN"/>
    <property type="match status" value="1"/>
</dbReference>
<comment type="caution">
    <text evidence="10">The sequence shown here is derived from an EMBL/GenBank/DDBJ whole genome shotgun (WGS) entry which is preliminary data.</text>
</comment>
<keyword evidence="3" id="KW-0597">Phosphoprotein</keyword>
<organism evidence="10 11">
    <name type="scientific">Clostridium tetanomorphum</name>
    <dbReference type="NCBI Taxonomy" id="1553"/>
    <lineage>
        <taxon>Bacteria</taxon>
        <taxon>Bacillati</taxon>
        <taxon>Bacillota</taxon>
        <taxon>Clostridia</taxon>
        <taxon>Eubacteriales</taxon>
        <taxon>Clostridiaceae</taxon>
        <taxon>Clostridium</taxon>
    </lineage>
</organism>
<dbReference type="GO" id="GO:0000160">
    <property type="term" value="P:phosphorelay signal transduction system"/>
    <property type="evidence" value="ECO:0007669"/>
    <property type="project" value="UniProtKB-KW"/>
</dbReference>
<keyword evidence="4" id="KW-0808">Transferase</keyword>
<evidence type="ECO:0000256" key="6">
    <source>
        <dbReference type="ARBA" id="ARBA00022777"/>
    </source>
</evidence>
<dbReference type="Proteomes" id="UP000563151">
    <property type="component" value="Unassembled WGS sequence"/>
</dbReference>
<keyword evidence="5" id="KW-0547">Nucleotide-binding</keyword>
<evidence type="ECO:0000256" key="8">
    <source>
        <dbReference type="ARBA" id="ARBA00023012"/>
    </source>
</evidence>
<dbReference type="Pfam" id="PF02518">
    <property type="entry name" value="HATPase_c"/>
    <property type="match status" value="1"/>
</dbReference>
<evidence type="ECO:0000256" key="5">
    <source>
        <dbReference type="ARBA" id="ARBA00022741"/>
    </source>
</evidence>
<evidence type="ECO:0000313" key="10">
    <source>
        <dbReference type="EMBL" id="MBC2396877.1"/>
    </source>
</evidence>
<dbReference type="SMART" id="SM00387">
    <property type="entry name" value="HATPase_c"/>
    <property type="match status" value="1"/>
</dbReference>
<dbReference type="InterPro" id="IPR038424">
    <property type="entry name" value="H_kinase_PdtaS_GAF_sf"/>
</dbReference>
<sequence>MIRKLCREYTNLSNKDIEKLENIEDILQGIADLAKADVFIDCPTRDTNEAIVVAEAKPTTVPSMYTKTVVGQLALRDNEPAALRTLELGRTTINLKAVTQENANVTQKVAPIKNNEGRTIGVLILEQDITEHINNNRHMKMLKETTEQLTETIVSLSNTNNEENITYHLNDAIIIFNSNGIAVFSNPVANLLYKKLGYKDKIVGMNFENLVLDGRNFNNMVEDGDSIISEVTVGKLCLQIKYILTKPKNDRLKMLMIVRDITEVKEKEKELILKSVAIKEIHHRVKNNLQTIASLLRLQSRRIDNELTKDAFNESISRILSIAATHEILAQNGVDDVDIKEVILRIKENILRFFSISSRNIEVNVEGDSLNINSDKATSIALIVNEILQNSLEHAFVDKNEGKINIQVEQGTNYCKLSIEDNGRGFDPKCTNPENLGLNIVRSIVKDKLNGSLNIYSGNKGTKVEFDFKN</sequence>
<dbReference type="Gene3D" id="3.30.450.280">
    <property type="entry name" value="GAF domain"/>
    <property type="match status" value="1"/>
</dbReference>
<comment type="catalytic activity">
    <reaction evidence="1">
        <text>ATP + protein L-histidine = ADP + protein N-phospho-L-histidine.</text>
        <dbReference type="EC" id="2.7.13.3"/>
    </reaction>
</comment>
<evidence type="ECO:0000256" key="7">
    <source>
        <dbReference type="ARBA" id="ARBA00022840"/>
    </source>
</evidence>
<gene>
    <name evidence="10" type="ORF">HGG79_03645</name>
</gene>
<dbReference type="InterPro" id="IPR005467">
    <property type="entry name" value="His_kinase_dom"/>
</dbReference>
<dbReference type="PANTHER" id="PTHR41523">
    <property type="entry name" value="TWO-COMPONENT SYSTEM SENSOR PROTEIN"/>
    <property type="match status" value="1"/>
</dbReference>
<dbReference type="Pfam" id="PF07568">
    <property type="entry name" value="HisKA_2"/>
    <property type="match status" value="1"/>
</dbReference>
<dbReference type="GO" id="GO:0004673">
    <property type="term" value="F:protein histidine kinase activity"/>
    <property type="evidence" value="ECO:0007669"/>
    <property type="project" value="UniProtKB-EC"/>
</dbReference>
<evidence type="ECO:0000256" key="2">
    <source>
        <dbReference type="ARBA" id="ARBA00012438"/>
    </source>
</evidence>
<evidence type="ECO:0000313" key="11">
    <source>
        <dbReference type="Proteomes" id="UP000563151"/>
    </source>
</evidence>
<name>A0A923E7W5_CLOTT</name>
<dbReference type="Gene3D" id="3.30.450.20">
    <property type="entry name" value="PAS domain"/>
    <property type="match status" value="1"/>
</dbReference>
<protein>
    <recommendedName>
        <fullName evidence="2">histidine kinase</fullName>
        <ecNumber evidence="2">2.7.13.3</ecNumber>
    </recommendedName>
</protein>
<dbReference type="Pfam" id="PF12282">
    <property type="entry name" value="GAF_PdtaS"/>
    <property type="match status" value="1"/>
</dbReference>
<dbReference type="InterPro" id="IPR011495">
    <property type="entry name" value="Sig_transdc_His_kin_sub2_dim/P"/>
</dbReference>